<dbReference type="OrthoDB" id="7173678at2"/>
<gene>
    <name evidence="1" type="ORF">Amme_059_065</name>
</gene>
<keyword evidence="2" id="KW-1185">Reference proteome</keyword>
<organism evidence="1 2">
    <name type="scientific">Acidomonas methanolica NBRC 104435</name>
    <dbReference type="NCBI Taxonomy" id="1231351"/>
    <lineage>
        <taxon>Bacteria</taxon>
        <taxon>Pseudomonadati</taxon>
        <taxon>Pseudomonadota</taxon>
        <taxon>Alphaproteobacteria</taxon>
        <taxon>Acetobacterales</taxon>
        <taxon>Acetobacteraceae</taxon>
        <taxon>Acidomonas</taxon>
    </lineage>
</organism>
<comment type="caution">
    <text evidence="1">The sequence shown here is derived from an EMBL/GenBank/DDBJ whole genome shotgun (WGS) entry which is preliminary data.</text>
</comment>
<proteinExistence type="predicted"/>
<dbReference type="SUPFAM" id="SSF89447">
    <property type="entry name" value="AbrB/MazE/MraZ-like"/>
    <property type="match status" value="1"/>
</dbReference>
<dbReference type="RefSeq" id="WP_042059064.1">
    <property type="nucleotide sequence ID" value="NZ_BAND01000059.1"/>
</dbReference>
<dbReference type="Proteomes" id="UP000019760">
    <property type="component" value="Unassembled WGS sequence"/>
</dbReference>
<evidence type="ECO:0000313" key="2">
    <source>
        <dbReference type="Proteomes" id="UP000019760"/>
    </source>
</evidence>
<reference evidence="2" key="1">
    <citation type="journal article" date="2014" name="FEMS Microbiol. Lett.">
        <title>Draft Genomic DNA Sequence of the Facultatively Methylotrophic Bacterium Acidomonas methanolica type strain MB58.</title>
        <authorList>
            <person name="Higashiura N."/>
            <person name="Hadano H."/>
            <person name="Hirakawa H."/>
            <person name="Matsutani M."/>
            <person name="Takabe S."/>
            <person name="Matsushita K."/>
            <person name="Azuma Y."/>
        </authorList>
    </citation>
    <scope>NUCLEOTIDE SEQUENCE [LARGE SCALE GENOMIC DNA]</scope>
    <source>
        <strain evidence="2">MB58</strain>
    </source>
</reference>
<reference evidence="1 2" key="2">
    <citation type="journal article" date="2014" name="FEMS Microbiol. Lett.">
        <title>Draft genomic DNA sequence of the facultatively methylotrophic bacterium Acidomonas methanolica type strain MB58.</title>
        <authorList>
            <person name="Higashiura N."/>
            <person name="Hadano H."/>
            <person name="Hirakawa H."/>
            <person name="Matsutani M."/>
            <person name="Takabe S."/>
            <person name="Matsushita K."/>
            <person name="Azuma Y."/>
        </authorList>
    </citation>
    <scope>NUCLEOTIDE SEQUENCE [LARGE SCALE GENOMIC DNA]</scope>
    <source>
        <strain evidence="1 2">MB58</strain>
    </source>
</reference>
<evidence type="ECO:0000313" key="1">
    <source>
        <dbReference type="EMBL" id="GAJ29346.1"/>
    </source>
</evidence>
<sequence length="81" mass="9051">METVRIFRSADVQVVHLPRAFHLDADEVRIRRHGASIVLEPVARDWSWLEDVVGPVDEAFEQAVAAPVEGQVGPDPDFYGL</sequence>
<dbReference type="AlphaFoldDB" id="A0A023D6A1"/>
<dbReference type="EMBL" id="BAND01000059">
    <property type="protein sequence ID" value="GAJ29346.1"/>
    <property type="molecule type" value="Genomic_DNA"/>
</dbReference>
<dbReference type="InterPro" id="IPR037914">
    <property type="entry name" value="SpoVT-AbrB_sf"/>
</dbReference>
<accession>A0A023D6A1</accession>
<protein>
    <submittedName>
        <fullName evidence="1">Regulator of stationary/sporulation SpoVT/AbrB</fullName>
    </submittedName>
</protein>
<dbReference type="Gene3D" id="2.10.260.10">
    <property type="match status" value="1"/>
</dbReference>
<name>A0A023D6A1_ACIMT</name>